<evidence type="ECO:0000256" key="1">
    <source>
        <dbReference type="ARBA" id="ARBA00010136"/>
    </source>
</evidence>
<dbReference type="GO" id="GO:0008270">
    <property type="term" value="F:zinc ion binding"/>
    <property type="evidence" value="ECO:0007669"/>
    <property type="project" value="TreeGrafter"/>
</dbReference>
<dbReference type="GO" id="GO:0070006">
    <property type="term" value="F:metalloaminopeptidase activity"/>
    <property type="evidence" value="ECO:0007669"/>
    <property type="project" value="TreeGrafter"/>
</dbReference>
<dbReference type="AlphaFoldDB" id="A0A1R3GE44"/>
<dbReference type="STRING" id="93759.A0A1R3GE44"/>
<organism evidence="3 4">
    <name type="scientific">Corchorus olitorius</name>
    <dbReference type="NCBI Taxonomy" id="93759"/>
    <lineage>
        <taxon>Eukaryota</taxon>
        <taxon>Viridiplantae</taxon>
        <taxon>Streptophyta</taxon>
        <taxon>Embryophyta</taxon>
        <taxon>Tracheophyta</taxon>
        <taxon>Spermatophyta</taxon>
        <taxon>Magnoliopsida</taxon>
        <taxon>eudicotyledons</taxon>
        <taxon>Gunneridae</taxon>
        <taxon>Pentapetalae</taxon>
        <taxon>rosids</taxon>
        <taxon>malvids</taxon>
        <taxon>Malvales</taxon>
        <taxon>Malvaceae</taxon>
        <taxon>Grewioideae</taxon>
        <taxon>Apeibeae</taxon>
        <taxon>Corchorus</taxon>
    </lineage>
</organism>
<dbReference type="Gene3D" id="1.25.50.20">
    <property type="match status" value="1"/>
</dbReference>
<dbReference type="GO" id="GO:0005737">
    <property type="term" value="C:cytoplasm"/>
    <property type="evidence" value="ECO:0007669"/>
    <property type="project" value="TreeGrafter"/>
</dbReference>
<evidence type="ECO:0000313" key="3">
    <source>
        <dbReference type="EMBL" id="OMO56355.1"/>
    </source>
</evidence>
<evidence type="ECO:0000313" key="4">
    <source>
        <dbReference type="Proteomes" id="UP000187203"/>
    </source>
</evidence>
<dbReference type="EMBL" id="AWUE01022765">
    <property type="protein sequence ID" value="OMO56355.1"/>
    <property type="molecule type" value="Genomic_DNA"/>
</dbReference>
<dbReference type="GO" id="GO:0005615">
    <property type="term" value="C:extracellular space"/>
    <property type="evidence" value="ECO:0007669"/>
    <property type="project" value="TreeGrafter"/>
</dbReference>
<dbReference type="PANTHER" id="PTHR11533:SF174">
    <property type="entry name" value="PUROMYCIN-SENSITIVE AMINOPEPTIDASE-RELATED"/>
    <property type="match status" value="1"/>
</dbReference>
<comment type="caution">
    <text evidence="3">The sequence shown here is derived from an EMBL/GenBank/DDBJ whole genome shotgun (WGS) entry which is preliminary data.</text>
</comment>
<dbReference type="GO" id="GO:0016020">
    <property type="term" value="C:membrane"/>
    <property type="evidence" value="ECO:0007669"/>
    <property type="project" value="TreeGrafter"/>
</dbReference>
<dbReference type="PANTHER" id="PTHR11533">
    <property type="entry name" value="PROTEASE M1 ZINC METALLOPROTEASE"/>
    <property type="match status" value="1"/>
</dbReference>
<protein>
    <recommendedName>
        <fullName evidence="2">ERAP1-like C-terminal domain-containing protein</fullName>
    </recommendedName>
</protein>
<dbReference type="OrthoDB" id="10031169at2759"/>
<dbReference type="InterPro" id="IPR050344">
    <property type="entry name" value="Peptidase_M1_aminopeptidases"/>
</dbReference>
<dbReference type="GO" id="GO:0043171">
    <property type="term" value="P:peptide catabolic process"/>
    <property type="evidence" value="ECO:0007669"/>
    <property type="project" value="TreeGrafter"/>
</dbReference>
<sequence>MENYGLVTCREMALLYDEQHSAAANKQTIASKVGGIVADARPELTNEIKLFFVILFQYSAEKLAWDAKPGEAHLDAMLRGELLTALAKFGHVETLAEASRRFHAFLNDRNTPLFPPGIRKAAYAGVMQKVNSSDKAGFESLLRVYRETNSSQEKLRILGSLASCPDQVIVIEALNFALSSEVRSQDAVVVSPVRGLPS</sequence>
<feature type="domain" description="ERAP1-like C-terminal" evidence="2">
    <location>
        <begin position="28"/>
        <end position="190"/>
    </location>
</feature>
<reference evidence="4" key="1">
    <citation type="submission" date="2013-09" db="EMBL/GenBank/DDBJ databases">
        <title>Corchorus olitorius genome sequencing.</title>
        <authorList>
            <person name="Alam M."/>
            <person name="Haque M.S."/>
            <person name="Islam M.S."/>
            <person name="Emdad E.M."/>
            <person name="Islam M.M."/>
            <person name="Ahmed B."/>
            <person name="Halim A."/>
            <person name="Hossen Q.M.M."/>
            <person name="Hossain M.Z."/>
            <person name="Ahmed R."/>
            <person name="Khan M.M."/>
            <person name="Islam R."/>
            <person name="Rashid M.M."/>
            <person name="Khan S.A."/>
            <person name="Rahman M.S."/>
            <person name="Alam M."/>
            <person name="Yahiya A.S."/>
            <person name="Khan M.S."/>
            <person name="Azam M.S."/>
            <person name="Haque T."/>
            <person name="Lashkar M.Z.H."/>
            <person name="Akhand A.I."/>
            <person name="Morshed G."/>
            <person name="Roy S."/>
            <person name="Uddin K.S."/>
            <person name="Rabeya T."/>
            <person name="Hossain A.S."/>
            <person name="Chowdhury A."/>
            <person name="Snigdha A.R."/>
            <person name="Mortoza M.S."/>
            <person name="Matin S.A."/>
            <person name="Hoque S.M.E."/>
            <person name="Islam M.K."/>
            <person name="Roy D.K."/>
            <person name="Haider R."/>
            <person name="Moosa M.M."/>
            <person name="Elias S.M."/>
            <person name="Hasan A.M."/>
            <person name="Jahan S."/>
            <person name="Shafiuddin M."/>
            <person name="Mahmood N."/>
            <person name="Shommy N.S."/>
        </authorList>
    </citation>
    <scope>NUCLEOTIDE SEQUENCE [LARGE SCALE GENOMIC DNA]</scope>
    <source>
        <strain evidence="4">cv. O-4</strain>
    </source>
</reference>
<dbReference type="InterPro" id="IPR024571">
    <property type="entry name" value="ERAP1-like_C_dom"/>
</dbReference>
<accession>A0A1R3GE44</accession>
<dbReference type="GO" id="GO:0006508">
    <property type="term" value="P:proteolysis"/>
    <property type="evidence" value="ECO:0007669"/>
    <property type="project" value="TreeGrafter"/>
</dbReference>
<evidence type="ECO:0000259" key="2">
    <source>
        <dbReference type="Pfam" id="PF11838"/>
    </source>
</evidence>
<dbReference type="GO" id="GO:0042277">
    <property type="term" value="F:peptide binding"/>
    <property type="evidence" value="ECO:0007669"/>
    <property type="project" value="TreeGrafter"/>
</dbReference>
<comment type="similarity">
    <text evidence="1">Belongs to the peptidase M1 family.</text>
</comment>
<proteinExistence type="inferred from homology"/>
<keyword evidence="4" id="KW-1185">Reference proteome</keyword>
<gene>
    <name evidence="3" type="ORF">COLO4_35671</name>
</gene>
<dbReference type="Pfam" id="PF11838">
    <property type="entry name" value="ERAP1_C"/>
    <property type="match status" value="1"/>
</dbReference>
<dbReference type="Proteomes" id="UP000187203">
    <property type="component" value="Unassembled WGS sequence"/>
</dbReference>
<name>A0A1R3GE44_9ROSI</name>